<evidence type="ECO:0000313" key="3">
    <source>
        <dbReference type="Proteomes" id="UP000002051"/>
    </source>
</evidence>
<accession>A0A0C3V4H2</accession>
<dbReference type="Proteomes" id="UP000002051">
    <property type="component" value="Chromosome 2"/>
</dbReference>
<dbReference type="EnsemblPlants" id="AES66262">
    <property type="protein sequence ID" value="AES66262"/>
    <property type="gene ID" value="MTR_2g064960"/>
</dbReference>
<dbReference type="PaxDb" id="3880-AES66262"/>
<keyword evidence="3" id="KW-1185">Reference proteome</keyword>
<dbReference type="AlphaFoldDB" id="G7IJ74"/>
<dbReference type="EMBL" id="CM001218">
    <property type="protein sequence ID" value="AES66262.2"/>
    <property type="molecule type" value="Genomic_DNA"/>
</dbReference>
<evidence type="ECO:0000313" key="1">
    <source>
        <dbReference type="EMBL" id="AES66262.2"/>
    </source>
</evidence>
<reference evidence="2" key="3">
    <citation type="submission" date="2015-04" db="UniProtKB">
        <authorList>
            <consortium name="EnsemblPlants"/>
        </authorList>
    </citation>
    <scope>IDENTIFICATION</scope>
    <source>
        <strain evidence="2">cv. Jemalong A17</strain>
    </source>
</reference>
<evidence type="ECO:0000313" key="2">
    <source>
        <dbReference type="EnsemblPlants" id="AES66262"/>
    </source>
</evidence>
<gene>
    <name evidence="1" type="ordered locus">MTR_2g064960</name>
</gene>
<protein>
    <submittedName>
        <fullName evidence="1">Galactose oxidase, putative</fullName>
    </submittedName>
</protein>
<name>G7IJ74_MEDTR</name>
<reference evidence="1 3" key="1">
    <citation type="journal article" date="2011" name="Nature">
        <title>The Medicago genome provides insight into the evolution of rhizobial symbioses.</title>
        <authorList>
            <person name="Young N.D."/>
            <person name="Debelle F."/>
            <person name="Oldroyd G.E."/>
            <person name="Geurts R."/>
            <person name="Cannon S.B."/>
            <person name="Udvardi M.K."/>
            <person name="Benedito V.A."/>
            <person name="Mayer K.F."/>
            <person name="Gouzy J."/>
            <person name="Schoof H."/>
            <person name="Van de Peer Y."/>
            <person name="Proost S."/>
            <person name="Cook D.R."/>
            <person name="Meyers B.C."/>
            <person name="Spannagl M."/>
            <person name="Cheung F."/>
            <person name="De Mita S."/>
            <person name="Krishnakumar V."/>
            <person name="Gundlach H."/>
            <person name="Zhou S."/>
            <person name="Mudge J."/>
            <person name="Bharti A.K."/>
            <person name="Murray J.D."/>
            <person name="Naoumkina M.A."/>
            <person name="Rosen B."/>
            <person name="Silverstein K.A."/>
            <person name="Tang H."/>
            <person name="Rombauts S."/>
            <person name="Zhao P.X."/>
            <person name="Zhou P."/>
            <person name="Barbe V."/>
            <person name="Bardou P."/>
            <person name="Bechner M."/>
            <person name="Bellec A."/>
            <person name="Berger A."/>
            <person name="Berges H."/>
            <person name="Bidwell S."/>
            <person name="Bisseling T."/>
            <person name="Choisne N."/>
            <person name="Couloux A."/>
            <person name="Denny R."/>
            <person name="Deshpande S."/>
            <person name="Dai X."/>
            <person name="Doyle J.J."/>
            <person name="Dudez A.M."/>
            <person name="Farmer A.D."/>
            <person name="Fouteau S."/>
            <person name="Franken C."/>
            <person name="Gibelin C."/>
            <person name="Gish J."/>
            <person name="Goldstein S."/>
            <person name="Gonzalez A.J."/>
            <person name="Green P.J."/>
            <person name="Hallab A."/>
            <person name="Hartog M."/>
            <person name="Hua A."/>
            <person name="Humphray S.J."/>
            <person name="Jeong D.H."/>
            <person name="Jing Y."/>
            <person name="Jocker A."/>
            <person name="Kenton S.M."/>
            <person name="Kim D.J."/>
            <person name="Klee K."/>
            <person name="Lai H."/>
            <person name="Lang C."/>
            <person name="Lin S."/>
            <person name="Macmil S.L."/>
            <person name="Magdelenat G."/>
            <person name="Matthews L."/>
            <person name="McCorrison J."/>
            <person name="Monaghan E.L."/>
            <person name="Mun J.H."/>
            <person name="Najar F.Z."/>
            <person name="Nicholson C."/>
            <person name="Noirot C."/>
            <person name="O'Bleness M."/>
            <person name="Paule C.R."/>
            <person name="Poulain J."/>
            <person name="Prion F."/>
            <person name="Qin B."/>
            <person name="Qu C."/>
            <person name="Retzel E.F."/>
            <person name="Riddle C."/>
            <person name="Sallet E."/>
            <person name="Samain S."/>
            <person name="Samson N."/>
            <person name="Sanders I."/>
            <person name="Saurat O."/>
            <person name="Scarpelli C."/>
            <person name="Schiex T."/>
            <person name="Segurens B."/>
            <person name="Severin A.J."/>
            <person name="Sherrier D.J."/>
            <person name="Shi R."/>
            <person name="Sims S."/>
            <person name="Singer S.R."/>
            <person name="Sinharoy S."/>
            <person name="Sterck L."/>
            <person name="Viollet A."/>
            <person name="Wang B.B."/>
            <person name="Wang K."/>
            <person name="Wang M."/>
            <person name="Wang X."/>
            <person name="Warfsmann J."/>
            <person name="Weissenbach J."/>
            <person name="White D.D."/>
            <person name="White J.D."/>
            <person name="Wiley G.B."/>
            <person name="Wincker P."/>
            <person name="Xing Y."/>
            <person name="Yang L."/>
            <person name="Yao Z."/>
            <person name="Ying F."/>
            <person name="Zhai J."/>
            <person name="Zhou L."/>
            <person name="Zuber A."/>
            <person name="Denarie J."/>
            <person name="Dixon R.A."/>
            <person name="May G.D."/>
            <person name="Schwartz D.C."/>
            <person name="Rogers J."/>
            <person name="Quetier F."/>
            <person name="Town C.D."/>
            <person name="Roe B.A."/>
        </authorList>
    </citation>
    <scope>NUCLEOTIDE SEQUENCE [LARGE SCALE GENOMIC DNA]</scope>
    <source>
        <strain evidence="1">A17</strain>
        <strain evidence="2 3">cv. Jemalong A17</strain>
    </source>
</reference>
<proteinExistence type="predicted"/>
<accession>G7IJ74</accession>
<organism evidence="1 3">
    <name type="scientific">Medicago truncatula</name>
    <name type="common">Barrel medic</name>
    <name type="synonym">Medicago tribuloides</name>
    <dbReference type="NCBI Taxonomy" id="3880"/>
    <lineage>
        <taxon>Eukaryota</taxon>
        <taxon>Viridiplantae</taxon>
        <taxon>Streptophyta</taxon>
        <taxon>Embryophyta</taxon>
        <taxon>Tracheophyta</taxon>
        <taxon>Spermatophyta</taxon>
        <taxon>Magnoliopsida</taxon>
        <taxon>eudicotyledons</taxon>
        <taxon>Gunneridae</taxon>
        <taxon>Pentapetalae</taxon>
        <taxon>rosids</taxon>
        <taxon>fabids</taxon>
        <taxon>Fabales</taxon>
        <taxon>Fabaceae</taxon>
        <taxon>Papilionoideae</taxon>
        <taxon>50 kb inversion clade</taxon>
        <taxon>NPAAA clade</taxon>
        <taxon>Hologalegina</taxon>
        <taxon>IRL clade</taxon>
        <taxon>Trifolieae</taxon>
        <taxon>Medicago</taxon>
    </lineage>
</organism>
<dbReference type="HOGENOM" id="CLU_197082_0_0_1"/>
<sequence length="59" mass="6484">MCSTIGGDIIGTDGGTELVKYYDKGQLLEHRCYYNDGCGSEVVMYRESMLSLPGDNEQA</sequence>
<reference evidence="1 3" key="2">
    <citation type="journal article" date="2014" name="BMC Genomics">
        <title>An improved genome release (version Mt4.0) for the model legume Medicago truncatula.</title>
        <authorList>
            <person name="Tang H."/>
            <person name="Krishnakumar V."/>
            <person name="Bidwell S."/>
            <person name="Rosen B."/>
            <person name="Chan A."/>
            <person name="Zhou S."/>
            <person name="Gentzbittel L."/>
            <person name="Childs K.L."/>
            <person name="Yandell M."/>
            <person name="Gundlach H."/>
            <person name="Mayer K.F."/>
            <person name="Schwartz D.C."/>
            <person name="Town C.D."/>
        </authorList>
    </citation>
    <scope>GENOME REANNOTATION</scope>
    <source>
        <strain evidence="2 3">cv. Jemalong A17</strain>
    </source>
</reference>